<dbReference type="InterPro" id="IPR011990">
    <property type="entry name" value="TPR-like_helical_dom_sf"/>
</dbReference>
<organism evidence="1 2">
    <name type="scientific">Sphingobacterium psychroaquaticum</name>
    <dbReference type="NCBI Taxonomy" id="561061"/>
    <lineage>
        <taxon>Bacteria</taxon>
        <taxon>Pseudomonadati</taxon>
        <taxon>Bacteroidota</taxon>
        <taxon>Sphingobacteriia</taxon>
        <taxon>Sphingobacteriales</taxon>
        <taxon>Sphingobacteriaceae</taxon>
        <taxon>Sphingobacterium</taxon>
    </lineage>
</organism>
<dbReference type="OrthoDB" id="634495at2"/>
<reference evidence="1 2" key="1">
    <citation type="submission" date="2017-04" db="EMBL/GenBank/DDBJ databases">
        <authorList>
            <person name="Afonso C.L."/>
            <person name="Miller P.J."/>
            <person name="Scott M.A."/>
            <person name="Spackman E."/>
            <person name="Goraichik I."/>
            <person name="Dimitrov K.M."/>
            <person name="Suarez D.L."/>
            <person name="Swayne D.E."/>
        </authorList>
    </citation>
    <scope>NUCLEOTIDE SEQUENCE [LARGE SCALE GENOMIC DNA]</scope>
    <source>
        <strain evidence="1 2">DSM 22418</strain>
    </source>
</reference>
<keyword evidence="2" id="KW-1185">Reference proteome</keyword>
<dbReference type="Pfam" id="PF12771">
    <property type="entry name" value="SusD-like_2"/>
    <property type="match status" value="1"/>
</dbReference>
<sequence>MKRKHLIYIGILCYSLVGCTKDFVEINTPPKDPVTASNEELLNGIISSLPMTAGEYSVINSWIYPITQQGVVAGSHHYNFDNARDGLWETYYQALASYRLLETRIATDPVPASKNNLHAMIKTLMAYRTFKTTNYFGNIPYSKAGFAPAKDPAGYKVSYDKQEDIYTAILTDLKWAVDNFSTAAGQYSPGAYDTFFKGDITKWIKFANSLRLQVAITMHHKNPTLAGPQIVESLAKPLLEKGDDVGLWPAQIPGLQFQWRQWSFVQDCNLRLGSTMWNLLSDNNSTDGSGIFDLRARLFFETNGTDLWAPIPQNQNPIVEIGTPYDVKVRNNSGNWNNKGGNHYSAFNLNFANDIEYIPELILTAAQVYFLKAEAYNRGLGVTTNQATAKAEYEKGVESSLTMWKKVAFNTSKWVQDKPTAENLSTQELNNVLQNTKVAYVVGDPTNSLLKIYAQMWIDQYRQPFDSWTLLRRTGGKTPMATVNVSNYTNTYGSLNRFRYPDNEQSYNNENWKAETGSSDLNSKKIWIQP</sequence>
<dbReference type="STRING" id="561061.SAMN05660862_2352"/>
<name>A0A1X7K1A6_9SPHI</name>
<dbReference type="EMBL" id="FXAU01000004">
    <property type="protein sequence ID" value="SMG34458.1"/>
    <property type="molecule type" value="Genomic_DNA"/>
</dbReference>
<evidence type="ECO:0000313" key="2">
    <source>
        <dbReference type="Proteomes" id="UP000192980"/>
    </source>
</evidence>
<dbReference type="SUPFAM" id="SSF48452">
    <property type="entry name" value="TPR-like"/>
    <property type="match status" value="1"/>
</dbReference>
<accession>A0A1X7K1A6</accession>
<proteinExistence type="predicted"/>
<dbReference type="Proteomes" id="UP000192980">
    <property type="component" value="Unassembled WGS sequence"/>
</dbReference>
<dbReference type="Gene3D" id="1.25.40.390">
    <property type="match status" value="1"/>
</dbReference>
<dbReference type="RefSeq" id="WP_085473101.1">
    <property type="nucleotide sequence ID" value="NZ_FXAU01000004.1"/>
</dbReference>
<evidence type="ECO:0000313" key="1">
    <source>
        <dbReference type="EMBL" id="SMG34458.1"/>
    </source>
</evidence>
<gene>
    <name evidence="1" type="ORF">SAMN05660862_2352</name>
</gene>
<dbReference type="PROSITE" id="PS51257">
    <property type="entry name" value="PROKAR_LIPOPROTEIN"/>
    <property type="match status" value="1"/>
</dbReference>
<dbReference type="InterPro" id="IPR041662">
    <property type="entry name" value="SusD-like_2"/>
</dbReference>
<dbReference type="AlphaFoldDB" id="A0A1X7K1A6"/>
<protein>
    <submittedName>
        <fullName evidence="1">Starch-binding associating with outer membrane</fullName>
    </submittedName>
</protein>